<accession>A0A3L9LAC0</accession>
<dbReference type="Gene3D" id="1.50.10.10">
    <property type="match status" value="1"/>
</dbReference>
<feature type="domain" description="Trehalase-like N-terminal" evidence="3">
    <location>
        <begin position="2"/>
        <end position="122"/>
    </location>
</feature>
<dbReference type="EMBL" id="RDEX01000001">
    <property type="protein sequence ID" value="RLY95114.1"/>
    <property type="molecule type" value="Genomic_DNA"/>
</dbReference>
<evidence type="ECO:0000259" key="3">
    <source>
        <dbReference type="Pfam" id="PF19291"/>
    </source>
</evidence>
<dbReference type="InterPro" id="IPR012341">
    <property type="entry name" value="6hp_glycosidase-like_sf"/>
</dbReference>
<dbReference type="InterPro" id="IPR008928">
    <property type="entry name" value="6-hairpin_glycosidase_sf"/>
</dbReference>
<evidence type="ECO:0000313" key="4">
    <source>
        <dbReference type="EMBL" id="RLY95114.1"/>
    </source>
</evidence>
<feature type="compositionally biased region" description="Basic and acidic residues" evidence="1">
    <location>
        <begin position="172"/>
        <end position="182"/>
    </location>
</feature>
<dbReference type="Pfam" id="PF19291">
    <property type="entry name" value="TREH_N"/>
    <property type="match status" value="1"/>
</dbReference>
<keyword evidence="5" id="KW-1185">Reference proteome</keyword>
<dbReference type="InterPro" id="IPR045582">
    <property type="entry name" value="Trehalase-like_N"/>
</dbReference>
<dbReference type="InterPro" id="IPR011613">
    <property type="entry name" value="GH15-like"/>
</dbReference>
<feature type="region of interest" description="Disordered" evidence="1">
    <location>
        <begin position="136"/>
        <end position="199"/>
    </location>
</feature>
<organism evidence="4 5">
    <name type="scientific">Kocuria tytonicola</name>
    <dbReference type="NCBI Taxonomy" id="2055946"/>
    <lineage>
        <taxon>Bacteria</taxon>
        <taxon>Bacillati</taxon>
        <taxon>Actinomycetota</taxon>
        <taxon>Actinomycetes</taxon>
        <taxon>Micrococcales</taxon>
        <taxon>Micrococcaceae</taxon>
        <taxon>Kocuria</taxon>
    </lineage>
</organism>
<evidence type="ECO:0000313" key="5">
    <source>
        <dbReference type="Proteomes" id="UP000277871"/>
    </source>
</evidence>
<dbReference type="Pfam" id="PF00723">
    <property type="entry name" value="Glyco_hydro_15"/>
    <property type="match status" value="1"/>
</dbReference>
<name>A0A3L9LAC0_9MICC</name>
<feature type="domain" description="GH15-like" evidence="2">
    <location>
        <begin position="333"/>
        <end position="702"/>
    </location>
</feature>
<dbReference type="SUPFAM" id="SSF48208">
    <property type="entry name" value="Six-hairpin glycosidases"/>
    <property type="match status" value="1"/>
</dbReference>
<evidence type="ECO:0000259" key="2">
    <source>
        <dbReference type="Pfam" id="PF00723"/>
    </source>
</evidence>
<protein>
    <submittedName>
        <fullName evidence="4">Glycoside hydrolase family 15 protein</fullName>
    </submittedName>
</protein>
<reference evidence="4 5" key="1">
    <citation type="submission" date="2018-10" db="EMBL/GenBank/DDBJ databases">
        <title>Kocuria tytonicola, new bacteria from the preen glands of American barn owls (Tyto furcata).</title>
        <authorList>
            <person name="Braun M.S."/>
            <person name="Wang E."/>
            <person name="Zimmermann S."/>
            <person name="Boutin S."/>
            <person name="Wagner H."/>
            <person name="Wink M."/>
        </authorList>
    </citation>
    <scope>NUCLEOTIDE SEQUENCE [LARGE SCALE GENOMIC DNA]</scope>
    <source>
        <strain evidence="4 5">473</strain>
    </source>
</reference>
<gene>
    <name evidence="4" type="ORF">EAE32_01600</name>
</gene>
<evidence type="ECO:0000256" key="1">
    <source>
        <dbReference type="SAM" id="MobiDB-lite"/>
    </source>
</evidence>
<proteinExistence type="predicted"/>
<keyword evidence="4" id="KW-0378">Hydrolase</keyword>
<dbReference type="AlphaFoldDB" id="A0A3L9LAC0"/>
<dbReference type="Proteomes" id="UP000277871">
    <property type="component" value="Unassembled WGS sequence"/>
</dbReference>
<sequence length="713" mass="79421">MEDYALLADLHTGPLVSREGSIDWLCFPRFDSPAVFCALLGDEDNGRWKLSAVDGEVVSRRYVPETFILETEWQTPTGRVLVTDFLPPSDDHADLVRRVKCLEGTVEVEHDLRIRFDYGRITPWVRRVDLDSHSNGDDCAHMQDSPSEPHPVGTSHAPHAADGTRGATSSAHDPETGTRDAGDATGDTPAEDAAGEPRAAHWYRHFRERVHRAAREARSGETDGKGLLAVAGPDALLLTGPQLQPYQLGRDGEDVAVDHDAAHGPGADIRVLEGLRRGHRGTFRMQAGEQLDWVLTWSESYRELLVPADPDRAQQATHTFWTDWASAVDCDGEYHEIIKRSLLVLRALTHSETGGIVAAPTAALPEDFGGERNWDYRHTWLRDAALTIGALVKRGHQHGALLWRDWLLRAVAGNPDQLKILYGVDGRRNITESELDHLSGYEGSRPVRIGNGAEDQYQADVAGEVMMALATLRDAGQEENDYSWGLQCNLMSFCELHMDTPDNGIWEMRGEPQFFTHGRVMMWTAFNEGLRAVREHGLAGDVERWTRLRDRLHTEIWEKGYNQELGIFTQTYGGTEVDASLLQLPHTGFIAPDHPAMLRTVERIERDLQVEHGQLRRYRTAAGGQSADGLSGEEAPFVICTFWLVEQYARCGRVQDAAQLMRTTVGFASDLGLLSEEYDVARGRLAGNFPQAFSHLGLIRAADALEEARRGDR</sequence>
<dbReference type="PANTHER" id="PTHR31616:SF0">
    <property type="entry name" value="GLUCAN 1,4-ALPHA-GLUCOSIDASE"/>
    <property type="match status" value="1"/>
</dbReference>
<comment type="caution">
    <text evidence="4">The sequence shown here is derived from an EMBL/GenBank/DDBJ whole genome shotgun (WGS) entry which is preliminary data.</text>
</comment>
<dbReference type="PANTHER" id="PTHR31616">
    <property type="entry name" value="TREHALASE"/>
    <property type="match status" value="1"/>
</dbReference>
<dbReference type="GO" id="GO:0004553">
    <property type="term" value="F:hydrolase activity, hydrolyzing O-glycosyl compounds"/>
    <property type="evidence" value="ECO:0007669"/>
    <property type="project" value="TreeGrafter"/>
</dbReference>
<dbReference type="GO" id="GO:0005975">
    <property type="term" value="P:carbohydrate metabolic process"/>
    <property type="evidence" value="ECO:0007669"/>
    <property type="project" value="InterPro"/>
</dbReference>